<dbReference type="PANTHER" id="PTHR15502:SF7">
    <property type="entry name" value="CALCINEURIN-BINDING PROTEIN CABIN-1"/>
    <property type="match status" value="1"/>
</dbReference>
<comment type="subcellular location">
    <subcellularLocation>
        <location evidence="1">Nucleus</location>
    </subcellularLocation>
</comment>
<organism evidence="4">
    <name type="scientific">Compsopogon caeruleus</name>
    <dbReference type="NCBI Taxonomy" id="31354"/>
    <lineage>
        <taxon>Eukaryota</taxon>
        <taxon>Rhodophyta</taxon>
        <taxon>Compsopogonophyceae</taxon>
        <taxon>Compsopogonales</taxon>
        <taxon>Compsopogonaceae</taxon>
        <taxon>Compsopogon</taxon>
    </lineage>
</organism>
<evidence type="ECO:0000256" key="3">
    <source>
        <dbReference type="SAM" id="MobiDB-lite"/>
    </source>
</evidence>
<gene>
    <name evidence="4" type="ORF">CCAE0312_LOCUS4808</name>
</gene>
<dbReference type="PANTHER" id="PTHR15502">
    <property type="entry name" value="CALCINEURIN-BINDING PROTEIN CABIN 1-RELATED"/>
    <property type="match status" value="1"/>
</dbReference>
<dbReference type="InterPro" id="IPR011990">
    <property type="entry name" value="TPR-like_helical_dom_sf"/>
</dbReference>
<feature type="compositionally biased region" description="Basic and acidic residues" evidence="3">
    <location>
        <begin position="170"/>
        <end position="180"/>
    </location>
</feature>
<name>A0A7S1XEN8_9RHOD</name>
<sequence>MTEELELALEYYGQALAADGSDVGVWMRAGLLAAKCGLLSVARWCFESGLLVAPDHWLCRDRLDTVILAIGDVGCLKRTEPLPQWMQRDAEDWVRRRWEKKRKYEENDKDAGLNARTKVLVPDKSWASLIEALIAKQRARMETDEELLTMEIHFADGRWHGSENTMCDQGDNRRTKEPPRAKTCGPIENIPEKIVEDITQVVDAEVNIAKRRSKRLIEEDKPKAQNEGRALGETARALLDIVAECLVDVLSPRNGSSERDFSTEKKALSQFFRDSDDGESKSNVILATHGAKRTTEVTDEGFQVWTTVQNLKINSSPVEALMQTWQSICSRQRVFWDHKLAIAIRRLWLTTMGYAQAEDFSSHELLSFAEALVPLEERELTESEDSVLLLKILTDILVQLQKCPTVELVETVPFICFTLRIQLARASVARLQGNGQLSSTYYSNAYACALELERQESHSVAYKHLGPMIAGWPGADSHDLLEYLKELIERSLKSISRRERVKEARTLEASGQSADAIRLIGSPLIRQLKDTPWNVPKWVSNLEDIVLLKRLCESNNDSIGALVMNGLLTRIKLKQMKELSDEELVSRAKEVSGLVMDLTSASRSAFDVERGRNSLEIDRSYAAKEVVRLCIGLFERSSRFRDNFWKTVPRPRRQIMPRCLLIVVRCVRFLLGVTEEPARVVHLLSLIHHSLERIFDLDLASPKGACRAILSLYMQHLEQQISILEHGSQKPDGDSMLTAGEQVLDSDLEIVDDTGISDWASVQFCRNELAACFDLIYGACNLLTTRWHPLLSRSAILDFQTKEPVDLQAALRIFRLYREDLMSRPEKKRDSIFDLIHSVASTPQAEKRSVRRLGSDVIRGVLKGTITLDGLVQAWVQTDKRRDSLDIEFAEFLHDLHIVKCSYRGRFFETEFKYRNETNKRMDWQLFFRSLRDAKSEARKALSFSPNSPELWCLFGHMLKDEADGLLDETVGGASAGVEMDPRELHKDFRERLAQADRCFKVAKEISAGDWAFELQPNQLRVVHSFHFWPGSTDNARSLMVSNLFGQVSTLLLRNQSHVFVRGERSLRELMSDAHALLRRIADSYEEQTAPLSREDQKNLSLVYRYMGKTRRKVDCFDYRSYVEHFRRSLRLATDASANVAESLYRLHATRLKLMVEINPSQELFSFLEEDLSADMEADPMTSNSMEERKKRILEDAFGFLRSCRSKDAAENGEYYFKAIYAIARAYLILMDSPKEANRELSVLFTKSRELRKTQFWNYRYSDCGAFPIVESERKYVFWKCKLVRLYGAVLASVMDAESLLSLIYTVKKRLVDGETFDAETLPSLITNCATYCEQSVSNDSGLSMSARVDAALRLFWRIFGELCTAKVAQVPKVTVDIRESVQDRVEHYFSLMRTLANDGKADLPLEIPATMTAIQYCKSKWG</sequence>
<dbReference type="GO" id="GO:0031491">
    <property type="term" value="F:nucleosome binding"/>
    <property type="evidence" value="ECO:0007669"/>
    <property type="project" value="TreeGrafter"/>
</dbReference>
<keyword evidence="2" id="KW-0539">Nucleus</keyword>
<dbReference type="SUPFAM" id="SSF48452">
    <property type="entry name" value="TPR-like"/>
    <property type="match status" value="1"/>
</dbReference>
<evidence type="ECO:0000256" key="1">
    <source>
        <dbReference type="ARBA" id="ARBA00004123"/>
    </source>
</evidence>
<dbReference type="GO" id="GO:0006325">
    <property type="term" value="P:chromatin organization"/>
    <property type="evidence" value="ECO:0007669"/>
    <property type="project" value="InterPro"/>
</dbReference>
<evidence type="ECO:0000256" key="2">
    <source>
        <dbReference type="ARBA" id="ARBA00023242"/>
    </source>
</evidence>
<protein>
    <submittedName>
        <fullName evidence="4">Uncharacterized protein</fullName>
    </submittedName>
</protein>
<evidence type="ECO:0000313" key="4">
    <source>
        <dbReference type="EMBL" id="CAD9232725.1"/>
    </source>
</evidence>
<accession>A0A7S1XEN8</accession>
<dbReference type="InterPro" id="IPR033053">
    <property type="entry name" value="Hir3/CABIN1"/>
</dbReference>
<dbReference type="EMBL" id="HBGH01008756">
    <property type="protein sequence ID" value="CAD9232725.1"/>
    <property type="molecule type" value="Transcribed_RNA"/>
</dbReference>
<feature type="region of interest" description="Disordered" evidence="3">
    <location>
        <begin position="163"/>
        <end position="182"/>
    </location>
</feature>
<reference evidence="4" key="1">
    <citation type="submission" date="2021-01" db="EMBL/GenBank/DDBJ databases">
        <authorList>
            <person name="Corre E."/>
            <person name="Pelletier E."/>
            <person name="Niang G."/>
            <person name="Scheremetjew M."/>
            <person name="Finn R."/>
            <person name="Kale V."/>
            <person name="Holt S."/>
            <person name="Cochrane G."/>
            <person name="Meng A."/>
            <person name="Brown T."/>
            <person name="Cohen L."/>
        </authorList>
    </citation>
    <scope>NUCLEOTIDE SEQUENCE</scope>
    <source>
        <strain evidence="4">SAG 36.94</strain>
    </source>
</reference>
<dbReference type="GO" id="GO:0005634">
    <property type="term" value="C:nucleus"/>
    <property type="evidence" value="ECO:0007669"/>
    <property type="project" value="UniProtKB-SubCell"/>
</dbReference>
<proteinExistence type="predicted"/>